<keyword evidence="4" id="KW-0222">Digestion</keyword>
<keyword evidence="7" id="KW-0865">Zymogen</keyword>
<dbReference type="Proteomes" id="UP000005207">
    <property type="component" value="Linkage group LG1"/>
</dbReference>
<feature type="signal peptide" evidence="11">
    <location>
        <begin position="1"/>
        <end position="18"/>
    </location>
</feature>
<evidence type="ECO:0000256" key="7">
    <source>
        <dbReference type="ARBA" id="ARBA00023145"/>
    </source>
</evidence>
<feature type="domain" description="Peptidase S1" evidence="12">
    <location>
        <begin position="34"/>
        <end position="314"/>
    </location>
</feature>
<dbReference type="CDD" id="cd00190">
    <property type="entry name" value="Tryp_SPc"/>
    <property type="match status" value="1"/>
</dbReference>
<evidence type="ECO:0000256" key="11">
    <source>
        <dbReference type="SAM" id="SignalP"/>
    </source>
</evidence>
<dbReference type="PROSITE" id="PS00135">
    <property type="entry name" value="TRYPSIN_SER"/>
    <property type="match status" value="1"/>
</dbReference>
<evidence type="ECO:0000256" key="9">
    <source>
        <dbReference type="ARBA" id="ARBA00044036"/>
    </source>
</evidence>
<keyword evidence="8" id="KW-1015">Disulfide bond</keyword>
<evidence type="ECO:0000256" key="10">
    <source>
        <dbReference type="RuleBase" id="RU363034"/>
    </source>
</evidence>
<evidence type="ECO:0000256" key="1">
    <source>
        <dbReference type="ARBA" id="ARBA00004239"/>
    </source>
</evidence>
<organism evidence="13 14">
    <name type="scientific">Oreochromis niloticus</name>
    <name type="common">Nile tilapia</name>
    <name type="synonym">Tilapia nilotica</name>
    <dbReference type="NCBI Taxonomy" id="8128"/>
    <lineage>
        <taxon>Eukaryota</taxon>
        <taxon>Metazoa</taxon>
        <taxon>Chordata</taxon>
        <taxon>Craniata</taxon>
        <taxon>Vertebrata</taxon>
        <taxon>Euteleostomi</taxon>
        <taxon>Actinopterygii</taxon>
        <taxon>Neopterygii</taxon>
        <taxon>Teleostei</taxon>
        <taxon>Neoteleostei</taxon>
        <taxon>Acanthomorphata</taxon>
        <taxon>Ovalentaria</taxon>
        <taxon>Cichlomorphae</taxon>
        <taxon>Cichliformes</taxon>
        <taxon>Cichlidae</taxon>
        <taxon>African cichlids</taxon>
        <taxon>Pseudocrenilabrinae</taxon>
        <taxon>Oreochromini</taxon>
        <taxon>Oreochromis</taxon>
    </lineage>
</organism>
<keyword evidence="5 10" id="KW-0378">Hydrolase</keyword>
<dbReference type="Gene3D" id="2.40.10.10">
    <property type="entry name" value="Trypsin-like serine proteases"/>
    <property type="match status" value="2"/>
</dbReference>
<reference evidence="13" key="2">
    <citation type="submission" date="2025-08" db="UniProtKB">
        <authorList>
            <consortium name="Ensembl"/>
        </authorList>
    </citation>
    <scope>IDENTIFICATION</scope>
</reference>
<dbReference type="PROSITE" id="PS50240">
    <property type="entry name" value="TRYPSIN_DOM"/>
    <property type="match status" value="1"/>
</dbReference>
<name>I3J5D5_ORENI</name>
<dbReference type="FunFam" id="2.40.10.10:FF:000176">
    <property type="entry name" value="Chymotrypsinogen A"/>
    <property type="match status" value="1"/>
</dbReference>
<proteinExistence type="predicted"/>
<dbReference type="GO" id="GO:0004252">
    <property type="term" value="F:serine-type endopeptidase activity"/>
    <property type="evidence" value="ECO:0007669"/>
    <property type="project" value="UniProtKB-EC"/>
</dbReference>
<dbReference type="PRINTS" id="PR00722">
    <property type="entry name" value="CHYMOTRYPSIN"/>
</dbReference>
<reference evidence="14" key="1">
    <citation type="submission" date="2012-01" db="EMBL/GenBank/DDBJ databases">
        <title>The Genome Sequence of Oreochromis niloticus (Nile Tilapia).</title>
        <authorList>
            <consortium name="Broad Institute Genome Assembly Team"/>
            <consortium name="Broad Institute Sequencing Platform"/>
            <person name="Di Palma F."/>
            <person name="Johnson J."/>
            <person name="Lander E.S."/>
            <person name="Lindblad-Toh K."/>
        </authorList>
    </citation>
    <scope>NUCLEOTIDE SEQUENCE [LARGE SCALE GENOMIC DNA]</scope>
</reference>
<feature type="chain" id="PRO_5025561530" description="chymotrypsin" evidence="11">
    <location>
        <begin position="19"/>
        <end position="316"/>
    </location>
</feature>
<gene>
    <name evidence="13" type="primary">CTRB2</name>
    <name evidence="13" type="synonym">LOC100691584</name>
</gene>
<dbReference type="InterPro" id="IPR018114">
    <property type="entry name" value="TRYPSIN_HIS"/>
</dbReference>
<evidence type="ECO:0000256" key="8">
    <source>
        <dbReference type="ARBA" id="ARBA00023157"/>
    </source>
</evidence>
<dbReference type="PROSITE" id="PS00134">
    <property type="entry name" value="TRYPSIN_HIS"/>
    <property type="match status" value="2"/>
</dbReference>
<keyword evidence="11" id="KW-0732">Signal</keyword>
<reference evidence="13" key="3">
    <citation type="submission" date="2025-09" db="UniProtKB">
        <authorList>
            <consortium name="Ensembl"/>
        </authorList>
    </citation>
    <scope>IDENTIFICATION</scope>
</reference>
<dbReference type="Pfam" id="PF00089">
    <property type="entry name" value="Trypsin"/>
    <property type="match status" value="2"/>
</dbReference>
<dbReference type="PANTHER" id="PTHR24250:SF65">
    <property type="entry name" value="CHYMOTRYPSINOGEN B"/>
    <property type="match status" value="1"/>
</dbReference>
<dbReference type="SUPFAM" id="SSF50494">
    <property type="entry name" value="Trypsin-like serine proteases"/>
    <property type="match status" value="2"/>
</dbReference>
<keyword evidence="2" id="KW-0964">Secreted</keyword>
<dbReference type="InterPro" id="IPR043504">
    <property type="entry name" value="Peptidase_S1_PA_chymotrypsin"/>
</dbReference>
<dbReference type="HOGENOM" id="CLU_006842_13_1_1"/>
<evidence type="ECO:0000256" key="3">
    <source>
        <dbReference type="ARBA" id="ARBA00022670"/>
    </source>
</evidence>
<evidence type="ECO:0000313" key="13">
    <source>
        <dbReference type="Ensembl" id="ENSONIP00000004075.2"/>
    </source>
</evidence>
<accession>I3J5D5</accession>
<keyword evidence="3 10" id="KW-0645">Protease</keyword>
<sequence>MAFLWILSCLAFIGTAYGCGVPAIRPVITGYARIVNGEEAVPHSWPWQVSLQDYTGFHFCGGSLINENWVVTAAHCTIRTSDRVILGEHDRSSSAENIQTLAPGKDYTGFHFCGGSLINENWVVTAAHCTIRTSDRVILGEHDRSSSAENIQTLAPGKVFRHPNYNSYTINNDITLIKLATPAQLGTRVSPVCVAETSDNFPGGLRCVTTGWGLTRYNAANTPPLLQQAALPLLTNTNCQSYWGSQVTDVMICAGASGVSSCMGDSGGPLVCEKSGAWTLVGIVSWGSSTCSTSTPGVYARVTKLRAWIDQTIAAN</sequence>
<evidence type="ECO:0000313" key="14">
    <source>
        <dbReference type="Proteomes" id="UP000005207"/>
    </source>
</evidence>
<dbReference type="SMART" id="SM00020">
    <property type="entry name" value="Tryp_SPc"/>
    <property type="match status" value="1"/>
</dbReference>
<evidence type="ECO:0000259" key="12">
    <source>
        <dbReference type="PROSITE" id="PS50240"/>
    </source>
</evidence>
<evidence type="ECO:0000256" key="4">
    <source>
        <dbReference type="ARBA" id="ARBA00022757"/>
    </source>
</evidence>
<dbReference type="FunFam" id="2.40.10.10:FF:000181">
    <property type="entry name" value="Chymotrypsinogen A"/>
    <property type="match status" value="2"/>
</dbReference>
<dbReference type="PANTHER" id="PTHR24250">
    <property type="entry name" value="CHYMOTRYPSIN-RELATED"/>
    <property type="match status" value="1"/>
</dbReference>
<comment type="subcellular location">
    <subcellularLocation>
        <location evidence="1">Secreted</location>
        <location evidence="1">Extracellular space</location>
    </subcellularLocation>
</comment>
<dbReference type="InParanoid" id="I3J5D5"/>
<dbReference type="GO" id="GO:0005576">
    <property type="term" value="C:extracellular region"/>
    <property type="evidence" value="ECO:0007669"/>
    <property type="project" value="UniProtKB-SubCell"/>
</dbReference>
<dbReference type="InterPro" id="IPR033116">
    <property type="entry name" value="TRYPSIN_SER"/>
</dbReference>
<dbReference type="GO" id="GO:0006508">
    <property type="term" value="P:proteolysis"/>
    <property type="evidence" value="ECO:0007669"/>
    <property type="project" value="UniProtKB-KW"/>
</dbReference>
<dbReference type="GeneTree" id="ENSGT00940000153216"/>
<evidence type="ECO:0000256" key="5">
    <source>
        <dbReference type="ARBA" id="ARBA00022801"/>
    </source>
</evidence>
<keyword evidence="14" id="KW-1185">Reference proteome</keyword>
<protein>
    <recommendedName>
        <fullName evidence="9">chymotrypsin</fullName>
        <ecNumber evidence="9">3.4.21.1</ecNumber>
    </recommendedName>
</protein>
<dbReference type="EC" id="3.4.21.1" evidence="9"/>
<evidence type="ECO:0000256" key="6">
    <source>
        <dbReference type="ARBA" id="ARBA00022825"/>
    </source>
</evidence>
<keyword evidence="6 10" id="KW-0720">Serine protease</keyword>
<dbReference type="InterPro" id="IPR001314">
    <property type="entry name" value="Peptidase_S1A"/>
</dbReference>
<dbReference type="InterPro" id="IPR001254">
    <property type="entry name" value="Trypsin_dom"/>
</dbReference>
<dbReference type="InterPro" id="IPR009003">
    <property type="entry name" value="Peptidase_S1_PA"/>
</dbReference>
<dbReference type="AlphaFoldDB" id="I3J5D5"/>
<evidence type="ECO:0000256" key="2">
    <source>
        <dbReference type="ARBA" id="ARBA00022525"/>
    </source>
</evidence>
<dbReference type="GO" id="GO:0007586">
    <property type="term" value="P:digestion"/>
    <property type="evidence" value="ECO:0007669"/>
    <property type="project" value="UniProtKB-KW"/>
</dbReference>
<dbReference type="Ensembl" id="ENSONIT00000004076.2">
    <property type="protein sequence ID" value="ENSONIP00000004075.2"/>
    <property type="gene ID" value="ENSONIG00000003245.2"/>
</dbReference>